<reference evidence="2" key="1">
    <citation type="submission" date="2016-10" db="EMBL/GenBank/DDBJ databases">
        <title>Genome sequence of Streptomyces mangrovisoli MUSC 149.</title>
        <authorList>
            <person name="Lee L.-H."/>
            <person name="Ser H.-L."/>
        </authorList>
    </citation>
    <scope>NUCLEOTIDE SEQUENCE [LARGE SCALE GENOMIC DNA]</scope>
    <source>
        <strain evidence="2">MUSC 149</strain>
    </source>
</reference>
<gene>
    <name evidence="2" type="ORF">WN71_035590</name>
</gene>
<feature type="transmembrane region" description="Helical" evidence="1">
    <location>
        <begin position="165"/>
        <end position="182"/>
    </location>
</feature>
<dbReference type="STRING" id="1428628.WN71_035590"/>
<evidence type="ECO:0000313" key="3">
    <source>
        <dbReference type="Proteomes" id="UP000034196"/>
    </source>
</evidence>
<dbReference type="EMBL" id="LAVA02000113">
    <property type="protein sequence ID" value="OIJ63171.1"/>
    <property type="molecule type" value="Genomic_DNA"/>
</dbReference>
<comment type="caution">
    <text evidence="2">The sequence shown here is derived from an EMBL/GenBank/DDBJ whole genome shotgun (WGS) entry which is preliminary data.</text>
</comment>
<dbReference type="Proteomes" id="UP000034196">
    <property type="component" value="Unassembled WGS sequence"/>
</dbReference>
<dbReference type="AlphaFoldDB" id="A0A1J4NLK2"/>
<keyword evidence="1" id="KW-1133">Transmembrane helix</keyword>
<accession>A0A1J4NLK2</accession>
<protein>
    <submittedName>
        <fullName evidence="2">Uncharacterized protein</fullName>
    </submittedName>
</protein>
<evidence type="ECO:0000256" key="1">
    <source>
        <dbReference type="SAM" id="Phobius"/>
    </source>
</evidence>
<evidence type="ECO:0000313" key="2">
    <source>
        <dbReference type="EMBL" id="OIJ63171.1"/>
    </source>
</evidence>
<feature type="transmembrane region" description="Helical" evidence="1">
    <location>
        <begin position="12"/>
        <end position="32"/>
    </location>
</feature>
<keyword evidence="1" id="KW-0812">Transmembrane</keyword>
<keyword evidence="1" id="KW-0472">Membrane</keyword>
<feature type="transmembrane region" description="Helical" evidence="1">
    <location>
        <begin position="38"/>
        <end position="59"/>
    </location>
</feature>
<proteinExistence type="predicted"/>
<feature type="transmembrane region" description="Helical" evidence="1">
    <location>
        <begin position="194"/>
        <end position="215"/>
    </location>
</feature>
<organism evidence="2 3">
    <name type="scientific">Streptomyces mangrovisoli</name>
    <dbReference type="NCBI Taxonomy" id="1428628"/>
    <lineage>
        <taxon>Bacteria</taxon>
        <taxon>Bacillati</taxon>
        <taxon>Actinomycetota</taxon>
        <taxon>Actinomycetes</taxon>
        <taxon>Kitasatosporales</taxon>
        <taxon>Streptomycetaceae</taxon>
        <taxon>Streptomyces</taxon>
    </lineage>
</organism>
<sequence length="252" mass="27740">MLLLDDYERRARLVPGLLAVLPLVVLFAVLGLRQIPAATYVTGTLALAGVGPALIAGAVRHFGKAAERQLWDSWGGPPTTAWLRLDAPSDDEGQRQLWRTAVETVSGVPLLSLRAERRDSAKADNAIKLAVKRVRDRTRDKEKFALLFNENRNYGYERNIYGLRWAARGVSVLSVLALAGYMKWLAPMTGRPRISAANLFGLAACGFCLVLWFLLPSKKRVRDAADRYADELLHAAVTFQDESASDHTGTAP</sequence>
<keyword evidence="3" id="KW-1185">Reference proteome</keyword>
<name>A0A1J4NLK2_9ACTN</name>